<dbReference type="Pfam" id="PF00004">
    <property type="entry name" value="AAA"/>
    <property type="match status" value="1"/>
</dbReference>
<evidence type="ECO:0000313" key="5">
    <source>
        <dbReference type="EMBL" id="MCW1886440.1"/>
    </source>
</evidence>
<dbReference type="InterPro" id="IPR003593">
    <property type="entry name" value="AAA+_ATPase"/>
</dbReference>
<feature type="domain" description="AAA+ ATPase" evidence="4">
    <location>
        <begin position="212"/>
        <end position="349"/>
    </location>
</feature>
<dbReference type="Proteomes" id="UP001207930">
    <property type="component" value="Unassembled WGS sequence"/>
</dbReference>
<sequence length="457" mass="49619">MDLDALKAALAASPDNLPLLMLVAKAHEDHFELAEALALFERVVKLQPDHADALLGIARLLDLSGESSQAMVRLEALCEMKPKYAPAWLLRARIALDEGEAVTARGFYDVAVDLDRSVADDELLQAILKAGGGQKRTAMTSAGPVEIDDDDDSPFSGMDAVTARDLDLEFRVRADIKFADVGGMEKVKEDIRMKIIHPLKNPELFAAYGKKPGGGVLLYGPPGCGKTLLARATAGEINASFFSIGLHHVLDMYIGESEQKLHKIFELARKAAPSVLFFDEIDALAADRRDMRQSAGRGIINQFLEELDGSRASNDGVLILGATNAPWHVDGAFMRPGRFDRLVFVPPPDETARREIAGIHGRGKPLVDFDPAAIAKKTDGFSGADLRAVFDLATEAALSEAMRKGAVVPVSGKMLLNASKEVKPSTRKWFESAKNYALYANQSGFYDDVLVYLGLKK</sequence>
<protein>
    <submittedName>
        <fullName evidence="5">AAA family ATPase</fullName>
    </submittedName>
</protein>
<keyword evidence="1 3" id="KW-0547">Nucleotide-binding</keyword>
<reference evidence="5 6" key="1">
    <citation type="submission" date="2022-10" db="EMBL/GenBank/DDBJ databases">
        <title>Luteolibacter flavescens strain MCCC 1K03193, whole genome shotgun sequencing project.</title>
        <authorList>
            <person name="Zhao G."/>
            <person name="Shen L."/>
        </authorList>
    </citation>
    <scope>NUCLEOTIDE SEQUENCE [LARGE SCALE GENOMIC DNA]</scope>
    <source>
        <strain evidence="5 6">MCCC 1K03193</strain>
    </source>
</reference>
<comment type="similarity">
    <text evidence="3">Belongs to the AAA ATPase family.</text>
</comment>
<evidence type="ECO:0000259" key="4">
    <source>
        <dbReference type="SMART" id="SM00382"/>
    </source>
</evidence>
<evidence type="ECO:0000256" key="1">
    <source>
        <dbReference type="ARBA" id="ARBA00022741"/>
    </source>
</evidence>
<dbReference type="InterPro" id="IPR011990">
    <property type="entry name" value="TPR-like_helical_dom_sf"/>
</dbReference>
<dbReference type="SUPFAM" id="SSF52540">
    <property type="entry name" value="P-loop containing nucleoside triphosphate hydrolases"/>
    <property type="match status" value="1"/>
</dbReference>
<dbReference type="EMBL" id="JAPDDS010000010">
    <property type="protein sequence ID" value="MCW1886440.1"/>
    <property type="molecule type" value="Genomic_DNA"/>
</dbReference>
<keyword evidence="6" id="KW-1185">Reference proteome</keyword>
<organism evidence="5 6">
    <name type="scientific">Luteolibacter flavescens</name>
    <dbReference type="NCBI Taxonomy" id="1859460"/>
    <lineage>
        <taxon>Bacteria</taxon>
        <taxon>Pseudomonadati</taxon>
        <taxon>Verrucomicrobiota</taxon>
        <taxon>Verrucomicrobiia</taxon>
        <taxon>Verrucomicrobiales</taxon>
        <taxon>Verrucomicrobiaceae</taxon>
        <taxon>Luteolibacter</taxon>
    </lineage>
</organism>
<comment type="caution">
    <text evidence="5">The sequence shown here is derived from an EMBL/GenBank/DDBJ whole genome shotgun (WGS) entry which is preliminary data.</text>
</comment>
<dbReference type="RefSeq" id="WP_264502397.1">
    <property type="nucleotide sequence ID" value="NZ_JAPDDS010000010.1"/>
</dbReference>
<dbReference type="InterPro" id="IPR050168">
    <property type="entry name" value="AAA_ATPase_domain"/>
</dbReference>
<evidence type="ECO:0000256" key="3">
    <source>
        <dbReference type="RuleBase" id="RU003651"/>
    </source>
</evidence>
<dbReference type="InterPro" id="IPR003960">
    <property type="entry name" value="ATPase_AAA_CS"/>
</dbReference>
<dbReference type="PANTHER" id="PTHR23077:SF171">
    <property type="entry name" value="NUCLEAR VALOSIN-CONTAINING PROTEIN-LIKE"/>
    <property type="match status" value="1"/>
</dbReference>
<name>A0ABT3FS99_9BACT</name>
<proteinExistence type="inferred from homology"/>
<dbReference type="InterPro" id="IPR041569">
    <property type="entry name" value="AAA_lid_3"/>
</dbReference>
<dbReference type="Gene3D" id="1.25.40.10">
    <property type="entry name" value="Tetratricopeptide repeat domain"/>
    <property type="match status" value="1"/>
</dbReference>
<dbReference type="PANTHER" id="PTHR23077">
    <property type="entry name" value="AAA-FAMILY ATPASE"/>
    <property type="match status" value="1"/>
</dbReference>
<dbReference type="Pfam" id="PF14559">
    <property type="entry name" value="TPR_19"/>
    <property type="match status" value="1"/>
</dbReference>
<dbReference type="Gene3D" id="3.40.50.300">
    <property type="entry name" value="P-loop containing nucleotide triphosphate hydrolases"/>
    <property type="match status" value="1"/>
</dbReference>
<keyword evidence="2 3" id="KW-0067">ATP-binding</keyword>
<dbReference type="InterPro" id="IPR003959">
    <property type="entry name" value="ATPase_AAA_core"/>
</dbReference>
<dbReference type="Pfam" id="PF17862">
    <property type="entry name" value="AAA_lid_3"/>
    <property type="match status" value="1"/>
</dbReference>
<evidence type="ECO:0000256" key="2">
    <source>
        <dbReference type="ARBA" id="ARBA00022840"/>
    </source>
</evidence>
<accession>A0ABT3FS99</accession>
<gene>
    <name evidence="5" type="ORF">OKA04_17005</name>
</gene>
<dbReference type="Gene3D" id="1.10.8.60">
    <property type="match status" value="1"/>
</dbReference>
<dbReference type="SMART" id="SM00382">
    <property type="entry name" value="AAA"/>
    <property type="match status" value="1"/>
</dbReference>
<evidence type="ECO:0000313" key="6">
    <source>
        <dbReference type="Proteomes" id="UP001207930"/>
    </source>
</evidence>
<dbReference type="PROSITE" id="PS00674">
    <property type="entry name" value="AAA"/>
    <property type="match status" value="1"/>
</dbReference>
<dbReference type="SUPFAM" id="SSF48452">
    <property type="entry name" value="TPR-like"/>
    <property type="match status" value="1"/>
</dbReference>
<dbReference type="InterPro" id="IPR027417">
    <property type="entry name" value="P-loop_NTPase"/>
</dbReference>